<evidence type="ECO:0000259" key="2">
    <source>
        <dbReference type="Pfam" id="PF10088"/>
    </source>
</evidence>
<evidence type="ECO:0008006" key="6">
    <source>
        <dbReference type="Google" id="ProtNLM"/>
    </source>
</evidence>
<dbReference type="AlphaFoldDB" id="A0A0D0MZP8"/>
<sequence length="577" mass="66851">MFKLERLYSEPKTFDPIVFRSGLNLILGETKEDNQKTNGVGKSLAVDFLSFALLKKFKDCRISLIPKDTFDPETKICLEFSFRGVNYLVKRSPENHNNPEFIQNGISTVFASLDDATEFFSSMFVVGEDAEHTPSFRAMLGPLIRDEKSEFKSLVLCHDTNKRIPADYTPHLFLLHIEFGSYREIKALWAELDAIRVATSKVKENIETLTGKNLKEAKAELNELTNQIGKIQSEIDNFENLKSYEYVRDELVALENQIEVVRTKQSTLKHEISKTRIFGKEDYIPDDEIEELYEQFKRGLGTLIQKQLEEVLSFKHKIDEFQRSLLEGKREALSSELGELEKTAADLDRQYKDRVSLLDQNGSLKNLKQSVAIQQKKMEDLASLSAWMRTHTKYELEKSVATSEKNKKLLELKFSLQEASKVVESIQESILQAHEYIAGNRHCSFEVEVTNNREVVKFDLRIHDDGSHSNEREKVFMYDVSLLLNNEISPRHLGFLVHDNIFDVDQDTLVKSLNFLTTPESALNNKQYVLTINEDKFRQEDLKRLRYSLSDFAIARYTKKSKFLKRHYQEVPPKKTR</sequence>
<name>A0A0D0MZP8_PSEFL</name>
<dbReference type="InterPro" id="IPR038729">
    <property type="entry name" value="Rad50/SbcC_AAA"/>
</dbReference>
<dbReference type="GO" id="GO:0006302">
    <property type="term" value="P:double-strand break repair"/>
    <property type="evidence" value="ECO:0007669"/>
    <property type="project" value="InterPro"/>
</dbReference>
<evidence type="ECO:0000256" key="1">
    <source>
        <dbReference type="SAM" id="Coils"/>
    </source>
</evidence>
<dbReference type="Pfam" id="PF13476">
    <property type="entry name" value="AAA_23"/>
    <property type="match status" value="1"/>
</dbReference>
<evidence type="ECO:0000259" key="3">
    <source>
        <dbReference type="Pfam" id="PF13476"/>
    </source>
</evidence>
<gene>
    <name evidence="4" type="ORF">RL74_01255</name>
</gene>
<keyword evidence="1" id="KW-0175">Coiled coil</keyword>
<protein>
    <recommendedName>
        <fullName evidence="6">DUF2326 domain-containing protein</fullName>
    </recommendedName>
</protein>
<dbReference type="RefSeq" id="WP_042728012.1">
    <property type="nucleotide sequence ID" value="NZ_JXNZ01000006.1"/>
</dbReference>
<dbReference type="InterPro" id="IPR027417">
    <property type="entry name" value="P-loop_NTPase"/>
</dbReference>
<dbReference type="OrthoDB" id="7888902at2"/>
<comment type="caution">
    <text evidence="4">The sequence shown here is derived from an EMBL/GenBank/DDBJ whole genome shotgun (WGS) entry which is preliminary data.</text>
</comment>
<feature type="domain" description="DUF2326" evidence="2">
    <location>
        <begin position="439"/>
        <end position="560"/>
    </location>
</feature>
<feature type="domain" description="Rad50/SbcC-type AAA" evidence="3">
    <location>
        <begin position="17"/>
        <end position="235"/>
    </location>
</feature>
<reference evidence="4 5" key="1">
    <citation type="submission" date="2015-01" db="EMBL/GenBank/DDBJ databases">
        <title>Draft Genome Sequence of the Biocontrol and Plant Growth-Promoting Rhizobacteria (PGPR) Pseudomonas fluorescens UM270.</title>
        <authorList>
            <person name="Hernandez-Salmeron J.E."/>
            <person name="Santoyo G."/>
            <person name="Moreno-Hagelsieb G."/>
            <person name="Hernandez-Leon R."/>
        </authorList>
    </citation>
    <scope>NUCLEOTIDE SEQUENCE [LARGE SCALE GENOMIC DNA]</scope>
    <source>
        <strain evidence="4 5">UM270</strain>
    </source>
</reference>
<dbReference type="PATRIC" id="fig|294.124.peg.255"/>
<dbReference type="Gene3D" id="3.40.50.300">
    <property type="entry name" value="P-loop containing nucleotide triphosphate hydrolases"/>
    <property type="match status" value="1"/>
</dbReference>
<evidence type="ECO:0000313" key="4">
    <source>
        <dbReference type="EMBL" id="KIQ61270.1"/>
    </source>
</evidence>
<dbReference type="InterPro" id="IPR018760">
    <property type="entry name" value="DUF2326"/>
</dbReference>
<evidence type="ECO:0000313" key="5">
    <source>
        <dbReference type="Proteomes" id="UP000032101"/>
    </source>
</evidence>
<organism evidence="4 5">
    <name type="scientific">Pseudomonas fluorescens</name>
    <dbReference type="NCBI Taxonomy" id="294"/>
    <lineage>
        <taxon>Bacteria</taxon>
        <taxon>Pseudomonadati</taxon>
        <taxon>Pseudomonadota</taxon>
        <taxon>Gammaproteobacteria</taxon>
        <taxon>Pseudomonadales</taxon>
        <taxon>Pseudomonadaceae</taxon>
        <taxon>Pseudomonas</taxon>
    </lineage>
</organism>
<dbReference type="GO" id="GO:0016887">
    <property type="term" value="F:ATP hydrolysis activity"/>
    <property type="evidence" value="ECO:0007669"/>
    <property type="project" value="InterPro"/>
</dbReference>
<dbReference type="EMBL" id="JXNZ01000006">
    <property type="protein sequence ID" value="KIQ61270.1"/>
    <property type="molecule type" value="Genomic_DNA"/>
</dbReference>
<dbReference type="Gene3D" id="1.10.287.1490">
    <property type="match status" value="1"/>
</dbReference>
<proteinExistence type="predicted"/>
<feature type="coiled-coil region" evidence="1">
    <location>
        <begin position="323"/>
        <end position="384"/>
    </location>
</feature>
<accession>A0A0D0MZP8</accession>
<dbReference type="Pfam" id="PF10088">
    <property type="entry name" value="DUF2326"/>
    <property type="match status" value="1"/>
</dbReference>
<feature type="coiled-coil region" evidence="1">
    <location>
        <begin position="207"/>
        <end position="271"/>
    </location>
</feature>
<dbReference type="Proteomes" id="UP000032101">
    <property type="component" value="Unassembled WGS sequence"/>
</dbReference>